<keyword evidence="7" id="KW-1185">Reference proteome</keyword>
<evidence type="ECO:0000259" key="5">
    <source>
        <dbReference type="PROSITE" id="PS01124"/>
    </source>
</evidence>
<dbReference type="SUPFAM" id="SSF46689">
    <property type="entry name" value="Homeodomain-like"/>
    <property type="match status" value="2"/>
</dbReference>
<evidence type="ECO:0000256" key="4">
    <source>
        <dbReference type="SAM" id="Phobius"/>
    </source>
</evidence>
<feature type="transmembrane region" description="Helical" evidence="4">
    <location>
        <begin position="302"/>
        <end position="322"/>
    </location>
</feature>
<dbReference type="Gene3D" id="1.10.10.60">
    <property type="entry name" value="Homeodomain-like"/>
    <property type="match status" value="2"/>
</dbReference>
<evidence type="ECO:0000313" key="7">
    <source>
        <dbReference type="Proteomes" id="UP000282311"/>
    </source>
</evidence>
<keyword evidence="4" id="KW-0472">Membrane</keyword>
<keyword evidence="4" id="KW-0812">Transmembrane</keyword>
<dbReference type="Pfam" id="PF12833">
    <property type="entry name" value="HTH_18"/>
    <property type="match status" value="1"/>
</dbReference>
<proteinExistence type="predicted"/>
<evidence type="ECO:0000256" key="3">
    <source>
        <dbReference type="ARBA" id="ARBA00023163"/>
    </source>
</evidence>
<dbReference type="InterPro" id="IPR009057">
    <property type="entry name" value="Homeodomain-like_sf"/>
</dbReference>
<name>A0A3B0BX68_9BACL</name>
<dbReference type="GO" id="GO:0043565">
    <property type="term" value="F:sequence-specific DNA binding"/>
    <property type="evidence" value="ECO:0007669"/>
    <property type="project" value="InterPro"/>
</dbReference>
<comment type="caution">
    <text evidence="6">The sequence shown here is derived from an EMBL/GenBank/DDBJ whole genome shotgun (WGS) entry which is preliminary data.</text>
</comment>
<dbReference type="Pfam" id="PF17853">
    <property type="entry name" value="GGDEF_2"/>
    <property type="match status" value="1"/>
</dbReference>
<dbReference type="PANTHER" id="PTHR43280:SF28">
    <property type="entry name" value="HTH-TYPE TRANSCRIPTIONAL ACTIVATOR RHAS"/>
    <property type="match status" value="1"/>
</dbReference>
<keyword evidence="3" id="KW-0804">Transcription</keyword>
<gene>
    <name evidence="6" type="ORF">D7M11_24275</name>
</gene>
<dbReference type="GO" id="GO:0003700">
    <property type="term" value="F:DNA-binding transcription factor activity"/>
    <property type="evidence" value="ECO:0007669"/>
    <property type="project" value="InterPro"/>
</dbReference>
<keyword evidence="2" id="KW-0238">DNA-binding</keyword>
<dbReference type="PANTHER" id="PTHR43280">
    <property type="entry name" value="ARAC-FAMILY TRANSCRIPTIONAL REGULATOR"/>
    <property type="match status" value="1"/>
</dbReference>
<dbReference type="InterPro" id="IPR018060">
    <property type="entry name" value="HTH_AraC"/>
</dbReference>
<evidence type="ECO:0000313" key="6">
    <source>
        <dbReference type="EMBL" id="RKN77141.1"/>
    </source>
</evidence>
<keyword evidence="4" id="KW-1133">Transmembrane helix</keyword>
<dbReference type="RefSeq" id="WP_120749850.1">
    <property type="nucleotide sequence ID" value="NZ_RBAH01000020.1"/>
</dbReference>
<accession>A0A3B0BX68</accession>
<protein>
    <submittedName>
        <fullName evidence="6">Helix-turn-helix domain-containing protein</fullName>
    </submittedName>
</protein>
<sequence>MKIAQMWNKFIANRWLTALLLLSIFPLLLFGAIIYHIGSGIIEAEIHRSSKMTLAQIKDQVDQITQQAEDSAAQFSFQSNVLDFTDIGSSPPLGSLLLSARLMNDISSLKNSIRSLDSIYLYHFRQNIVITSGKIVTVNEQSFPDNGWIAPAEEAVRQKKQSFWIAPRTLKEVGAEKKVFTYIRILPPFHTEPNAALVMNVDARFIHDMVQSFPLGSDGKLLVYTDDGELITQAGEARASDASVIERLLSSKSAQLSANNSMLLNDLSAYATLERSEVRGWNYALLIDSNVPTEKVRLLKQVVLALSVLLSLFSLLTAYFSFQRFQRGVRRIFELLTRHDERIRETEPDLPGIPYDARVQSIETRISSLLEEVDVVRARWKEQLPLLRSHYLLSAIVGGSGAMDALSDYRKQTSTEAFDYPTFAVLVVAMDEPADGSRFGPGDEPLFINAVSNIASELLHQYRTETIVAHASAIIILNFREATLESEILQAAELLRQAIKKYLKQTVSIGVGPKVDSFSHLSASYRDAVQAMHLYRTKAGDEVVRLGYNRTGEIKTIHYPSHLEQELTDRFRIGDRQGVAASLGQFERYYEAHPISLSLMRTFYLQLLVAAIRVLQEYDEELEAIFPDRNPYTEFLQLERSYEMRMWLQTQFFDPAIRFLETLRKRKTKETVAYVLDYIHRNYSLDLAFKTLADELGISQSYLSQLFKEEIGETYTDYLTKYRVGQIKKLLLKTELTIAEIAKEVGYGNAQQLIRAFKKLEQTTPGEYRASHK</sequence>
<dbReference type="EMBL" id="RBAH01000020">
    <property type="protein sequence ID" value="RKN77141.1"/>
    <property type="molecule type" value="Genomic_DNA"/>
</dbReference>
<evidence type="ECO:0000256" key="1">
    <source>
        <dbReference type="ARBA" id="ARBA00023015"/>
    </source>
</evidence>
<dbReference type="AlphaFoldDB" id="A0A3B0BX68"/>
<dbReference type="PROSITE" id="PS01124">
    <property type="entry name" value="HTH_ARAC_FAMILY_2"/>
    <property type="match status" value="1"/>
</dbReference>
<organism evidence="6 7">
    <name type="scientific">Paenibacillus ginsengarvi</name>
    <dbReference type="NCBI Taxonomy" id="400777"/>
    <lineage>
        <taxon>Bacteria</taxon>
        <taxon>Bacillati</taxon>
        <taxon>Bacillota</taxon>
        <taxon>Bacilli</taxon>
        <taxon>Bacillales</taxon>
        <taxon>Paenibacillaceae</taxon>
        <taxon>Paenibacillus</taxon>
    </lineage>
</organism>
<dbReference type="InterPro" id="IPR041522">
    <property type="entry name" value="CdaR_GGDEF"/>
</dbReference>
<evidence type="ECO:0000256" key="2">
    <source>
        <dbReference type="ARBA" id="ARBA00023125"/>
    </source>
</evidence>
<reference evidence="6 7" key="1">
    <citation type="journal article" date="2007" name="Int. J. Syst. Evol. Microbiol.">
        <title>Paenibacillus ginsengarvi sp. nov., isolated from soil from ginseng cultivation.</title>
        <authorList>
            <person name="Yoon M.H."/>
            <person name="Ten L.N."/>
            <person name="Im W.T."/>
        </authorList>
    </citation>
    <scope>NUCLEOTIDE SEQUENCE [LARGE SCALE GENOMIC DNA]</scope>
    <source>
        <strain evidence="6 7">KCTC 13059</strain>
    </source>
</reference>
<dbReference type="OrthoDB" id="2493646at2"/>
<dbReference type="SMART" id="SM00342">
    <property type="entry name" value="HTH_ARAC"/>
    <property type="match status" value="1"/>
</dbReference>
<feature type="domain" description="HTH araC/xylS-type" evidence="5">
    <location>
        <begin position="673"/>
        <end position="771"/>
    </location>
</feature>
<keyword evidence="1" id="KW-0805">Transcription regulation</keyword>
<dbReference type="Proteomes" id="UP000282311">
    <property type="component" value="Unassembled WGS sequence"/>
</dbReference>